<dbReference type="PANTHER" id="PTHR43591:SF24">
    <property type="entry name" value="2-METHOXY-6-POLYPRENYL-1,4-BENZOQUINOL METHYLASE, MITOCHONDRIAL"/>
    <property type="match status" value="1"/>
</dbReference>
<sequence>MDKARDIREKQRAEWGSVAPGWQRNREKMIGPTSIITEKMLSLARVRGGHRVLDLACGVGDPAFTVAGLVGPEGYVLGLDLSQDMVEAAQELSSREGAGNAEFRIIASELDLGVPGESFDVATCRLGLMFMPDPVGALRELRAALKPGGRVVASVWGAPERNPNFSLPMEIISRHTDLPPQGVDAPGLFAIPTPEGLGALLREAGFVDVEASAFETPVVKAKNAESYWQGVSSVAGPLVSILASLSEEQRRAVREEVVEIIDGEFPEGPVEIYGEAVVAVGSKPL</sequence>
<dbReference type="SUPFAM" id="SSF53335">
    <property type="entry name" value="S-adenosyl-L-methionine-dependent methyltransferases"/>
    <property type="match status" value="1"/>
</dbReference>
<proteinExistence type="predicted"/>
<organism evidence="2">
    <name type="scientific">uncultured Rubrobacteraceae bacterium</name>
    <dbReference type="NCBI Taxonomy" id="349277"/>
    <lineage>
        <taxon>Bacteria</taxon>
        <taxon>Bacillati</taxon>
        <taxon>Actinomycetota</taxon>
        <taxon>Rubrobacteria</taxon>
        <taxon>Rubrobacterales</taxon>
        <taxon>Rubrobacteraceae</taxon>
        <taxon>environmental samples</taxon>
    </lineage>
</organism>
<dbReference type="CDD" id="cd02440">
    <property type="entry name" value="AdoMet_MTases"/>
    <property type="match status" value="1"/>
</dbReference>
<gene>
    <name evidence="2" type="ORF">AVDCRST_MAG37-2840</name>
</gene>
<dbReference type="EMBL" id="CADCVD010000145">
    <property type="protein sequence ID" value="CAA9454896.1"/>
    <property type="molecule type" value="Genomic_DNA"/>
</dbReference>
<feature type="domain" description="Methyltransferase" evidence="1">
    <location>
        <begin position="49"/>
        <end position="154"/>
    </location>
</feature>
<dbReference type="Gene3D" id="3.40.50.150">
    <property type="entry name" value="Vaccinia Virus protein VP39"/>
    <property type="match status" value="1"/>
</dbReference>
<dbReference type="Pfam" id="PF13847">
    <property type="entry name" value="Methyltransf_31"/>
    <property type="match status" value="1"/>
</dbReference>
<dbReference type="GO" id="GO:0008168">
    <property type="term" value="F:methyltransferase activity"/>
    <property type="evidence" value="ECO:0007669"/>
    <property type="project" value="TreeGrafter"/>
</dbReference>
<dbReference type="InterPro" id="IPR025714">
    <property type="entry name" value="Methyltranfer_dom"/>
</dbReference>
<dbReference type="PANTHER" id="PTHR43591">
    <property type="entry name" value="METHYLTRANSFERASE"/>
    <property type="match status" value="1"/>
</dbReference>
<reference evidence="2" key="1">
    <citation type="submission" date="2020-02" db="EMBL/GenBank/DDBJ databases">
        <authorList>
            <person name="Meier V. D."/>
        </authorList>
    </citation>
    <scope>NUCLEOTIDE SEQUENCE</scope>
    <source>
        <strain evidence="2">AVDCRST_MAG37</strain>
    </source>
</reference>
<accession>A0A6J4QTJ0</accession>
<name>A0A6J4QTJ0_9ACTN</name>
<evidence type="ECO:0000259" key="1">
    <source>
        <dbReference type="Pfam" id="PF13847"/>
    </source>
</evidence>
<protein>
    <recommendedName>
        <fullName evidence="1">Methyltransferase domain-containing protein</fullName>
    </recommendedName>
</protein>
<dbReference type="InterPro" id="IPR029063">
    <property type="entry name" value="SAM-dependent_MTases_sf"/>
</dbReference>
<evidence type="ECO:0000313" key="2">
    <source>
        <dbReference type="EMBL" id="CAA9454896.1"/>
    </source>
</evidence>
<dbReference type="AlphaFoldDB" id="A0A6J4QTJ0"/>